<dbReference type="CDD" id="cd04301">
    <property type="entry name" value="NAT_SF"/>
    <property type="match status" value="1"/>
</dbReference>
<sequence length="180" mass="19411">MTTYTIRPETSDDAPAIGQLHRAAFETGYEAQLVEDLRANRSVWEPGVSRVAVGQSGQILAHALLTRCWVGSVPVLALAPVAVAPTHQKQGIGSELTRSVLSAAREKALQLNEPACVLVLGHPVFYNALGFEQSRFHGIKTSMEVPAEAFMVLNLNPAFDLPSGEVIYPAEFGLSEDDDL</sequence>
<dbReference type="PROSITE" id="PS51186">
    <property type="entry name" value="GNAT"/>
    <property type="match status" value="1"/>
</dbReference>
<dbReference type="EMBL" id="BAABKP010000002">
    <property type="protein sequence ID" value="GAA4795983.1"/>
    <property type="molecule type" value="Genomic_DNA"/>
</dbReference>
<accession>A0ABP9BJW8</accession>
<dbReference type="Gene3D" id="3.40.630.30">
    <property type="match status" value="1"/>
</dbReference>
<comment type="caution">
    <text evidence="2">The sequence shown here is derived from an EMBL/GenBank/DDBJ whole genome shotgun (WGS) entry which is preliminary data.</text>
</comment>
<feature type="domain" description="N-acetyltransferase" evidence="1">
    <location>
        <begin position="4"/>
        <end position="148"/>
    </location>
</feature>
<name>A0ABP9BJW8_9MICC</name>
<organism evidence="2 3">
    <name type="scientific">Rothia endophytica</name>
    <dbReference type="NCBI Taxonomy" id="1324766"/>
    <lineage>
        <taxon>Bacteria</taxon>
        <taxon>Bacillati</taxon>
        <taxon>Actinomycetota</taxon>
        <taxon>Actinomycetes</taxon>
        <taxon>Micrococcales</taxon>
        <taxon>Micrococcaceae</taxon>
        <taxon>Rothia</taxon>
    </lineage>
</organism>
<dbReference type="InterPro" id="IPR000182">
    <property type="entry name" value="GNAT_dom"/>
</dbReference>
<dbReference type="SUPFAM" id="SSF55729">
    <property type="entry name" value="Acyl-CoA N-acyltransferases (Nat)"/>
    <property type="match status" value="1"/>
</dbReference>
<protein>
    <submittedName>
        <fullName evidence="2">N-acetyltransferase</fullName>
    </submittedName>
</protein>
<gene>
    <name evidence="2" type="ORF">GCM10023352_14080</name>
</gene>
<keyword evidence="3" id="KW-1185">Reference proteome</keyword>
<dbReference type="InterPro" id="IPR016181">
    <property type="entry name" value="Acyl_CoA_acyltransferase"/>
</dbReference>
<dbReference type="RefSeq" id="WP_345446009.1">
    <property type="nucleotide sequence ID" value="NZ_BAABKP010000002.1"/>
</dbReference>
<proteinExistence type="predicted"/>
<evidence type="ECO:0000313" key="3">
    <source>
        <dbReference type="Proteomes" id="UP001500187"/>
    </source>
</evidence>
<dbReference type="Proteomes" id="UP001500187">
    <property type="component" value="Unassembled WGS sequence"/>
</dbReference>
<dbReference type="Pfam" id="PF00583">
    <property type="entry name" value="Acetyltransf_1"/>
    <property type="match status" value="1"/>
</dbReference>
<evidence type="ECO:0000313" key="2">
    <source>
        <dbReference type="EMBL" id="GAA4795983.1"/>
    </source>
</evidence>
<reference evidence="3" key="1">
    <citation type="journal article" date="2019" name="Int. J. Syst. Evol. Microbiol.">
        <title>The Global Catalogue of Microorganisms (GCM) 10K type strain sequencing project: providing services to taxonomists for standard genome sequencing and annotation.</title>
        <authorList>
            <consortium name="The Broad Institute Genomics Platform"/>
            <consortium name="The Broad Institute Genome Sequencing Center for Infectious Disease"/>
            <person name="Wu L."/>
            <person name="Ma J."/>
        </authorList>
    </citation>
    <scope>NUCLEOTIDE SEQUENCE [LARGE SCALE GENOMIC DNA]</scope>
    <source>
        <strain evidence="3">JCM 18541</strain>
    </source>
</reference>
<evidence type="ECO:0000259" key="1">
    <source>
        <dbReference type="PROSITE" id="PS51186"/>
    </source>
</evidence>